<reference evidence="3 4" key="1">
    <citation type="submission" date="2019-12" db="EMBL/GenBank/DDBJ databases">
        <title>Paraburkholderia acidiphila 7Q-K02 sp. nov and Paraburkholderia acidisoli DHF22 sp. nov., two strains isolated from forest soil.</title>
        <authorList>
            <person name="Gao Z."/>
            <person name="Qiu L."/>
        </authorList>
    </citation>
    <scope>NUCLEOTIDE SEQUENCE [LARGE SCALE GENOMIC DNA]</scope>
    <source>
        <strain evidence="3 4">DHF22</strain>
    </source>
</reference>
<evidence type="ECO:0000313" key="3">
    <source>
        <dbReference type="EMBL" id="QGZ66521.1"/>
    </source>
</evidence>
<proteinExistence type="predicted"/>
<feature type="region of interest" description="Disordered" evidence="1">
    <location>
        <begin position="1"/>
        <end position="21"/>
    </location>
</feature>
<dbReference type="KEGG" id="pacs:FAZ98_32625"/>
<dbReference type="EMBL" id="CP046916">
    <property type="protein sequence ID" value="QGZ66521.1"/>
    <property type="molecule type" value="Genomic_DNA"/>
</dbReference>
<dbReference type="GO" id="GO:0051920">
    <property type="term" value="F:peroxiredoxin activity"/>
    <property type="evidence" value="ECO:0007669"/>
    <property type="project" value="InterPro"/>
</dbReference>
<dbReference type="AlphaFoldDB" id="A0A7Z2GRM1"/>
<organism evidence="3 4">
    <name type="scientific">Paraburkholderia acidisoli</name>
    <dbReference type="NCBI Taxonomy" id="2571748"/>
    <lineage>
        <taxon>Bacteria</taxon>
        <taxon>Pseudomonadati</taxon>
        <taxon>Pseudomonadota</taxon>
        <taxon>Betaproteobacteria</taxon>
        <taxon>Burkholderiales</taxon>
        <taxon>Burkholderiaceae</taxon>
        <taxon>Paraburkholderia</taxon>
    </lineage>
</organism>
<dbReference type="Pfam" id="PF02627">
    <property type="entry name" value="CMD"/>
    <property type="match status" value="2"/>
</dbReference>
<evidence type="ECO:0000256" key="1">
    <source>
        <dbReference type="SAM" id="MobiDB-lite"/>
    </source>
</evidence>
<dbReference type="InterPro" id="IPR029032">
    <property type="entry name" value="AhpD-like"/>
</dbReference>
<protein>
    <submittedName>
        <fullName evidence="3">Gamma-carboxymuconolactone decarboxylase</fullName>
    </submittedName>
</protein>
<dbReference type="OrthoDB" id="3824300at2"/>
<sequence>MTPVEATRDRDDHGTPRDPQRIKDDFVRVHGTWNAAWESMLRLDAGFVDAYVAFSGVPQRRNHLEPKVRAFIALAADACATQLYAPGVAQHIDAALACGATREELMEVLELVSTIGIHTSNVGVPVLLEVLEEEGLRAGPAALSERQLALKEAFTRNRGYWHPTWEGLLELDPDLFEAYVAFSSVPWRTGVLSPKVKEFMYCAFDASSTHLYVPGLKLHFRNALRYGATAEELMELLEIVSTTGIHGAELGAPLLEAALARREAG</sequence>
<evidence type="ECO:0000259" key="2">
    <source>
        <dbReference type="Pfam" id="PF02627"/>
    </source>
</evidence>
<dbReference type="InterPro" id="IPR003779">
    <property type="entry name" value="CMD-like"/>
</dbReference>
<gene>
    <name evidence="3" type="ORF">FAZ98_32625</name>
</gene>
<accession>A0A7Z2GRM1</accession>
<dbReference type="PANTHER" id="PTHR33930">
    <property type="entry name" value="ALKYL HYDROPEROXIDE REDUCTASE AHPD"/>
    <property type="match status" value="1"/>
</dbReference>
<dbReference type="Gene3D" id="1.20.1290.10">
    <property type="entry name" value="AhpD-like"/>
    <property type="match status" value="1"/>
</dbReference>
<dbReference type="Proteomes" id="UP000433577">
    <property type="component" value="Chromosome 4"/>
</dbReference>
<feature type="domain" description="Carboxymuconolactone decarboxylase-like" evidence="2">
    <location>
        <begin position="173"/>
        <end position="244"/>
    </location>
</feature>
<feature type="domain" description="Carboxymuconolactone decarboxylase-like" evidence="2">
    <location>
        <begin position="47"/>
        <end position="111"/>
    </location>
</feature>
<dbReference type="SUPFAM" id="SSF69118">
    <property type="entry name" value="AhpD-like"/>
    <property type="match status" value="1"/>
</dbReference>
<name>A0A7Z2GRM1_9BURK</name>
<dbReference type="PANTHER" id="PTHR33930:SF2">
    <property type="entry name" value="BLR3452 PROTEIN"/>
    <property type="match status" value="1"/>
</dbReference>
<keyword evidence="4" id="KW-1185">Reference proteome</keyword>
<dbReference type="RefSeq" id="WP_158957939.1">
    <property type="nucleotide sequence ID" value="NZ_CP046916.1"/>
</dbReference>
<evidence type="ECO:0000313" key="4">
    <source>
        <dbReference type="Proteomes" id="UP000433577"/>
    </source>
</evidence>